<dbReference type="InterPro" id="IPR018872">
    <property type="entry name" value="Zn-cluster-dom"/>
</dbReference>
<name>A0A1Q3BHB9_CEPFO</name>
<dbReference type="Gene3D" id="2.20.25.80">
    <property type="entry name" value="WRKY domain"/>
    <property type="match status" value="1"/>
</dbReference>
<dbReference type="GO" id="GO:0003700">
    <property type="term" value="F:DNA-binding transcription factor activity"/>
    <property type="evidence" value="ECO:0007669"/>
    <property type="project" value="InterPro"/>
</dbReference>
<dbReference type="PANTHER" id="PTHR31282">
    <property type="entry name" value="WRKY TRANSCRIPTION FACTOR 21-RELATED"/>
    <property type="match status" value="1"/>
</dbReference>
<dbReference type="InterPro" id="IPR036576">
    <property type="entry name" value="WRKY_dom_sf"/>
</dbReference>
<evidence type="ECO:0000256" key="3">
    <source>
        <dbReference type="ARBA" id="ARBA00023125"/>
    </source>
</evidence>
<dbReference type="InterPro" id="IPR044810">
    <property type="entry name" value="WRKY_plant"/>
</dbReference>
<keyword evidence="5" id="KW-0539">Nucleus</keyword>
<reference evidence="8" key="1">
    <citation type="submission" date="2016-04" db="EMBL/GenBank/DDBJ databases">
        <title>Cephalotus genome sequencing.</title>
        <authorList>
            <person name="Fukushima K."/>
            <person name="Hasebe M."/>
            <person name="Fang X."/>
        </authorList>
    </citation>
    <scope>NUCLEOTIDE SEQUENCE [LARGE SCALE GENOMIC DNA]</scope>
    <source>
        <strain evidence="8">cv. St1</strain>
    </source>
</reference>
<organism evidence="7 8">
    <name type="scientific">Cephalotus follicularis</name>
    <name type="common">Albany pitcher plant</name>
    <dbReference type="NCBI Taxonomy" id="3775"/>
    <lineage>
        <taxon>Eukaryota</taxon>
        <taxon>Viridiplantae</taxon>
        <taxon>Streptophyta</taxon>
        <taxon>Embryophyta</taxon>
        <taxon>Tracheophyta</taxon>
        <taxon>Spermatophyta</taxon>
        <taxon>Magnoliopsida</taxon>
        <taxon>eudicotyledons</taxon>
        <taxon>Gunneridae</taxon>
        <taxon>Pentapetalae</taxon>
        <taxon>rosids</taxon>
        <taxon>fabids</taxon>
        <taxon>Oxalidales</taxon>
        <taxon>Cephalotaceae</taxon>
        <taxon>Cephalotus</taxon>
    </lineage>
</organism>
<dbReference type="PROSITE" id="PS50811">
    <property type="entry name" value="WRKY"/>
    <property type="match status" value="1"/>
</dbReference>
<evidence type="ECO:0000256" key="5">
    <source>
        <dbReference type="ARBA" id="ARBA00023242"/>
    </source>
</evidence>
<evidence type="ECO:0000256" key="1">
    <source>
        <dbReference type="ARBA" id="ARBA00004123"/>
    </source>
</evidence>
<dbReference type="SUPFAM" id="SSF118290">
    <property type="entry name" value="WRKY DNA-binding domain"/>
    <property type="match status" value="1"/>
</dbReference>
<comment type="caution">
    <text evidence="7">The sequence shown here is derived from an EMBL/GenBank/DDBJ whole genome shotgun (WGS) entry which is preliminary data.</text>
</comment>
<keyword evidence="3" id="KW-0238">DNA-binding</keyword>
<gene>
    <name evidence="7" type="ORF">CFOL_v3_10780</name>
</gene>
<dbReference type="OrthoDB" id="1918969at2759"/>
<dbReference type="AlphaFoldDB" id="A0A1Q3BHB9"/>
<protein>
    <submittedName>
        <fullName evidence="7">WRKY domain-containing protein/Plant_zn_clust domain-containing protein</fullName>
    </submittedName>
</protein>
<dbReference type="Proteomes" id="UP000187406">
    <property type="component" value="Unassembled WGS sequence"/>
</dbReference>
<keyword evidence="8" id="KW-1185">Reference proteome</keyword>
<dbReference type="Pfam" id="PF10533">
    <property type="entry name" value="Plant_zn_clust"/>
    <property type="match status" value="1"/>
</dbReference>
<proteinExistence type="predicted"/>
<dbReference type="InParanoid" id="A0A1Q3BHB9"/>
<evidence type="ECO:0000313" key="7">
    <source>
        <dbReference type="EMBL" id="GAV67274.1"/>
    </source>
</evidence>
<dbReference type="GO" id="GO:0043565">
    <property type="term" value="F:sequence-specific DNA binding"/>
    <property type="evidence" value="ECO:0007669"/>
    <property type="project" value="InterPro"/>
</dbReference>
<keyword evidence="2" id="KW-0805">Transcription regulation</keyword>
<dbReference type="SMART" id="SM00774">
    <property type="entry name" value="WRKY"/>
    <property type="match status" value="1"/>
</dbReference>
<dbReference type="Pfam" id="PF03106">
    <property type="entry name" value="WRKY"/>
    <property type="match status" value="1"/>
</dbReference>
<dbReference type="STRING" id="3775.A0A1Q3BHB9"/>
<evidence type="ECO:0000313" key="8">
    <source>
        <dbReference type="Proteomes" id="UP000187406"/>
    </source>
</evidence>
<sequence length="71" mass="8420">MKLRIKKTIHVPDISNKVADIAPDDYSWRKSYYKCSIMRGCTARKRVERYLDYPTMLVVTYEGDHIHSKIN</sequence>
<dbReference type="GO" id="GO:0005634">
    <property type="term" value="C:nucleus"/>
    <property type="evidence" value="ECO:0007669"/>
    <property type="project" value="UniProtKB-SubCell"/>
</dbReference>
<feature type="domain" description="WRKY" evidence="6">
    <location>
        <begin position="30"/>
        <end position="70"/>
    </location>
</feature>
<comment type="subcellular location">
    <subcellularLocation>
        <location evidence="1">Nucleus</location>
    </subcellularLocation>
</comment>
<dbReference type="EMBL" id="BDDD01000531">
    <property type="protein sequence ID" value="GAV67274.1"/>
    <property type="molecule type" value="Genomic_DNA"/>
</dbReference>
<keyword evidence="4" id="KW-0804">Transcription</keyword>
<dbReference type="InterPro" id="IPR003657">
    <property type="entry name" value="WRKY_dom"/>
</dbReference>
<dbReference type="GO" id="GO:0005516">
    <property type="term" value="F:calmodulin binding"/>
    <property type="evidence" value="ECO:0007669"/>
    <property type="project" value="UniProtKB-ARBA"/>
</dbReference>
<evidence type="ECO:0000256" key="2">
    <source>
        <dbReference type="ARBA" id="ARBA00023015"/>
    </source>
</evidence>
<evidence type="ECO:0000259" key="6">
    <source>
        <dbReference type="PROSITE" id="PS50811"/>
    </source>
</evidence>
<accession>A0A1Q3BHB9</accession>
<evidence type="ECO:0000256" key="4">
    <source>
        <dbReference type="ARBA" id="ARBA00023163"/>
    </source>
</evidence>